<accession>A0A8J6TS72</accession>
<gene>
    <name evidence="1" type="ORF">H8702_13485</name>
</gene>
<dbReference type="AlphaFoldDB" id="A0A8J6TS72"/>
<dbReference type="RefSeq" id="WP_187536921.1">
    <property type="nucleotide sequence ID" value="NZ_JACRTL010000015.1"/>
</dbReference>
<reference evidence="1" key="1">
    <citation type="submission" date="2020-08" db="EMBL/GenBank/DDBJ databases">
        <title>Genome public.</title>
        <authorList>
            <person name="Liu C."/>
            <person name="Sun Q."/>
        </authorList>
    </citation>
    <scope>NUCLEOTIDE SEQUENCE</scope>
    <source>
        <strain evidence="1">NSJ-15</strain>
    </source>
</reference>
<organism evidence="1 2">
    <name type="scientific">Massiliimalia timonensis</name>
    <dbReference type="NCBI Taxonomy" id="1987501"/>
    <lineage>
        <taxon>Bacteria</taxon>
        <taxon>Bacillati</taxon>
        <taxon>Bacillota</taxon>
        <taxon>Clostridia</taxon>
        <taxon>Eubacteriales</taxon>
        <taxon>Oscillospiraceae</taxon>
        <taxon>Massiliimalia</taxon>
    </lineage>
</organism>
<protein>
    <submittedName>
        <fullName evidence="1">Uncharacterized protein</fullName>
    </submittedName>
</protein>
<evidence type="ECO:0000313" key="1">
    <source>
        <dbReference type="EMBL" id="MBC8612101.1"/>
    </source>
</evidence>
<comment type="caution">
    <text evidence="1">The sequence shown here is derived from an EMBL/GenBank/DDBJ whole genome shotgun (WGS) entry which is preliminary data.</text>
</comment>
<sequence length="52" mass="6252">MTYEEAQKMEHQYLEVKELKSRAEYWEGLFKELMKENESLKKMVKRLGGGQV</sequence>
<dbReference type="EMBL" id="JACRTL010000015">
    <property type="protein sequence ID" value="MBC8612101.1"/>
    <property type="molecule type" value="Genomic_DNA"/>
</dbReference>
<keyword evidence="2" id="KW-1185">Reference proteome</keyword>
<name>A0A8J6TS72_9FIRM</name>
<proteinExistence type="predicted"/>
<dbReference type="Proteomes" id="UP000632659">
    <property type="component" value="Unassembled WGS sequence"/>
</dbReference>
<evidence type="ECO:0000313" key="2">
    <source>
        <dbReference type="Proteomes" id="UP000632659"/>
    </source>
</evidence>